<gene>
    <name evidence="2" type="ORF">GCM10009776_37350</name>
</gene>
<feature type="transmembrane region" description="Helical" evidence="1">
    <location>
        <begin position="183"/>
        <end position="206"/>
    </location>
</feature>
<keyword evidence="1" id="KW-1133">Transmembrane helix</keyword>
<name>A0ABP5CYW4_9MICO</name>
<feature type="transmembrane region" description="Helical" evidence="1">
    <location>
        <begin position="12"/>
        <end position="35"/>
    </location>
</feature>
<evidence type="ECO:0000256" key="1">
    <source>
        <dbReference type="SAM" id="Phobius"/>
    </source>
</evidence>
<reference evidence="3" key="1">
    <citation type="journal article" date="2019" name="Int. J. Syst. Evol. Microbiol.">
        <title>The Global Catalogue of Microorganisms (GCM) 10K type strain sequencing project: providing services to taxonomists for standard genome sequencing and annotation.</title>
        <authorList>
            <consortium name="The Broad Institute Genomics Platform"/>
            <consortium name="The Broad Institute Genome Sequencing Center for Infectious Disease"/>
            <person name="Wu L."/>
            <person name="Ma J."/>
        </authorList>
    </citation>
    <scope>NUCLEOTIDE SEQUENCE [LARGE SCALE GENOMIC DNA]</scope>
    <source>
        <strain evidence="3">JCM 14901</strain>
    </source>
</reference>
<accession>A0ABP5CYW4</accession>
<feature type="transmembrane region" description="Helical" evidence="1">
    <location>
        <begin position="147"/>
        <end position="171"/>
    </location>
</feature>
<proteinExistence type="predicted"/>
<feature type="transmembrane region" description="Helical" evidence="1">
    <location>
        <begin position="83"/>
        <end position="109"/>
    </location>
</feature>
<feature type="transmembrane region" description="Helical" evidence="1">
    <location>
        <begin position="41"/>
        <end position="62"/>
    </location>
</feature>
<organism evidence="2 3">
    <name type="scientific">Microbacterium deminutum</name>
    <dbReference type="NCBI Taxonomy" id="344164"/>
    <lineage>
        <taxon>Bacteria</taxon>
        <taxon>Bacillati</taxon>
        <taxon>Actinomycetota</taxon>
        <taxon>Actinomycetes</taxon>
        <taxon>Micrococcales</taxon>
        <taxon>Microbacteriaceae</taxon>
        <taxon>Microbacterium</taxon>
    </lineage>
</organism>
<sequence length="275" mass="29638">MGVGSDRGFNPYSAVTLLVTAVLFTVTFVVCRQVFRLDAEITGLITSLVTLASPVIAYQLHARRQPRTQEIESLRRASIDRPIALVTAILVGSLLLAEQLLGLGVGVVVTTTVGVAMDDFYRYFHRALGPLKTGLADVGAQLGGGGYSGLSVVVANAVVPYLMLVVTFFAARRAGLYFRARPELWVAIGVVGYIVLSTVLTIALGYSLSLNFPAIIFYAAVLPIAVLGAWLSRATRVSFLASRLFRLLPSEDRLAVLELLGESVLHTEGRTTNRR</sequence>
<keyword evidence="1" id="KW-0472">Membrane</keyword>
<feature type="transmembrane region" description="Helical" evidence="1">
    <location>
        <begin position="212"/>
        <end position="231"/>
    </location>
</feature>
<dbReference type="Proteomes" id="UP001499933">
    <property type="component" value="Unassembled WGS sequence"/>
</dbReference>
<comment type="caution">
    <text evidence="2">The sequence shown here is derived from an EMBL/GenBank/DDBJ whole genome shotgun (WGS) entry which is preliminary data.</text>
</comment>
<dbReference type="EMBL" id="BAAAOG010000014">
    <property type="protein sequence ID" value="GAA1970857.1"/>
    <property type="molecule type" value="Genomic_DNA"/>
</dbReference>
<protein>
    <submittedName>
        <fullName evidence="2">Uncharacterized protein</fullName>
    </submittedName>
</protein>
<keyword evidence="3" id="KW-1185">Reference proteome</keyword>
<keyword evidence="1" id="KW-0812">Transmembrane</keyword>
<evidence type="ECO:0000313" key="3">
    <source>
        <dbReference type="Proteomes" id="UP001499933"/>
    </source>
</evidence>
<evidence type="ECO:0000313" key="2">
    <source>
        <dbReference type="EMBL" id="GAA1970857.1"/>
    </source>
</evidence>